<evidence type="ECO:0000259" key="2">
    <source>
        <dbReference type="PROSITE" id="PS51208"/>
    </source>
</evidence>
<reference evidence="4" key="1">
    <citation type="journal article" date="2019" name="Int. J. Syst. Evol. Microbiol.">
        <title>The Global Catalogue of Microorganisms (GCM) 10K type strain sequencing project: providing services to taxonomists for standard genome sequencing and annotation.</title>
        <authorList>
            <consortium name="The Broad Institute Genomics Platform"/>
            <consortium name="The Broad Institute Genome Sequencing Center for Infectious Disease"/>
            <person name="Wu L."/>
            <person name="Ma J."/>
        </authorList>
    </citation>
    <scope>NUCLEOTIDE SEQUENCE [LARGE SCALE GENOMIC DNA]</scope>
    <source>
        <strain evidence="4">CCUG 61697</strain>
    </source>
</reference>
<dbReference type="RefSeq" id="WP_379085825.1">
    <property type="nucleotide sequence ID" value="NZ_JBHTJO010000001.1"/>
</dbReference>
<dbReference type="Gene3D" id="2.40.128.130">
    <property type="entry name" value="Autotransporter beta-domain"/>
    <property type="match status" value="1"/>
</dbReference>
<dbReference type="EMBL" id="JBHTJO010000001">
    <property type="protein sequence ID" value="MFD0986183.1"/>
    <property type="molecule type" value="Genomic_DNA"/>
</dbReference>
<dbReference type="NCBIfam" id="TIGR01414">
    <property type="entry name" value="autotrans_barl"/>
    <property type="match status" value="1"/>
</dbReference>
<dbReference type="InterPro" id="IPR006315">
    <property type="entry name" value="OM_autotransptr_brl_dom"/>
</dbReference>
<dbReference type="PROSITE" id="PS51208">
    <property type="entry name" value="AUTOTRANSPORTER"/>
    <property type="match status" value="1"/>
</dbReference>
<accession>A0ABW3J6X2</accession>
<dbReference type="InterPro" id="IPR036709">
    <property type="entry name" value="Autotransporte_beta_dom_sf"/>
</dbReference>
<name>A0ABW3J6X2_9HYPH</name>
<dbReference type="SUPFAM" id="SSF51126">
    <property type="entry name" value="Pectin lyase-like"/>
    <property type="match status" value="1"/>
</dbReference>
<dbReference type="InterPro" id="IPR005546">
    <property type="entry name" value="Autotransporte_beta"/>
</dbReference>
<evidence type="ECO:0000256" key="1">
    <source>
        <dbReference type="SAM" id="SignalP"/>
    </source>
</evidence>
<dbReference type="InterPro" id="IPR011050">
    <property type="entry name" value="Pectin_lyase_fold/virulence"/>
</dbReference>
<dbReference type="SUPFAM" id="SSF103515">
    <property type="entry name" value="Autotransporter"/>
    <property type="match status" value="1"/>
</dbReference>
<dbReference type="Pfam" id="PF03797">
    <property type="entry name" value="Autotransporter"/>
    <property type="match status" value="1"/>
</dbReference>
<gene>
    <name evidence="3" type="ORF">ACFQ2F_03620</name>
</gene>
<feature type="signal peptide" evidence="1">
    <location>
        <begin position="1"/>
        <end position="18"/>
    </location>
</feature>
<feature type="chain" id="PRO_5045536355" evidence="1">
    <location>
        <begin position="19"/>
        <end position="1070"/>
    </location>
</feature>
<keyword evidence="4" id="KW-1185">Reference proteome</keyword>
<protein>
    <submittedName>
        <fullName evidence="3">Autotransporter domain-containing protein</fullName>
    </submittedName>
</protein>
<organism evidence="3 4">
    <name type="scientific">Methyloligella solikamskensis</name>
    <dbReference type="NCBI Taxonomy" id="1177756"/>
    <lineage>
        <taxon>Bacteria</taxon>
        <taxon>Pseudomonadati</taxon>
        <taxon>Pseudomonadota</taxon>
        <taxon>Alphaproteobacteria</taxon>
        <taxon>Hyphomicrobiales</taxon>
        <taxon>Hyphomicrobiaceae</taxon>
        <taxon>Methyloligella</taxon>
    </lineage>
</organism>
<comment type="caution">
    <text evidence="3">The sequence shown here is derived from an EMBL/GenBank/DDBJ whole genome shotgun (WGS) entry which is preliminary data.</text>
</comment>
<evidence type="ECO:0000313" key="3">
    <source>
        <dbReference type="EMBL" id="MFD0986183.1"/>
    </source>
</evidence>
<sequence>MKKKNAVRQLLLSSTALAATLAGYGRAAYGQQVCTQQGSTSTYLCSGSSTDTQDLRYDTTNIDSIQVVTGPGFSVSTVIERPLIITGHGDVSYTDLYNSYLSSDLENSFYISSFPSITYRSGSVTVKTNGTFDGDFAAYNTSDGNLAVTLYQGGSVSGGAYGIYGSNTGTTMEITVYGDVTATRSDIGEAGTGIWADNGGSGDLTITSGSNVTVQGEATGILATNDNAAVNIYAYGDVIGTNDYGIQVDNSGTDINIVTGQLSQGVTGNVGMSITNSGSGSTTITTNGNVTGTGLDGIDVSNGSGATDLTVTIGNGTTVSAEEDGILASNDGSGALTITTYGSVTSSNATGINASGYGTDLSITVGQQSTVSGSLFGIGADQSGSGTLSVKVNGDVTGQGADGIELYNGGGSAAHVMIGASGTVVSTSGGSDDFAIDIEEGAAEITVAGSVSGAGAGAIQFDQGSAHDNQLKLLPTAVVSGNVIAGPGSNDLLAFGGQGSASFDLTNIDTGGGTQQYQNFEVLDLVSGNWSFTGATTLPLTVESGRIMGNGSFGNLTMSGGTIAPGNSIGTIRTRDITFRKGATYEVEVDAAGNSDRIMASGTATINGGTVNVIAGDGDYADSTRYTILTASGGRTGTFAAVQDNLAFLTPTLSYDANSVYLTLVRTNGPNGEKSFSSVANTQNQSRVAVALDNVPTTNTLFRKVLGQSAPGARTAFDRLSGEVHAAIGGALVREGRYIRDAVMGRLVQASFAGSALGAGGPQSYAFAPANLQANMMALGYGADDLARFGPTVDRGPTFWTQGFGNWVSRDGDGNAASLKRSLGGVVSGVDAEMLPGWRVGVAGGYSYSDLDVDARASGANVDAYHLLVYGGREMGRLALRGGGAWSWQEIETSRFVGFPGFAEAQSASYDGDRGQVFGELGYALLPGGRMAMEPFAGLAYVHEETAAFTESGAQAGLSSSGYSEGVTYSTLGIRAATNMDVRGLLVSPRLEVAWLHAFDEVDTDLALAFASNGVGFEVAGTPIAQDTAVIEAGLDFSVSQTATLTVSYDGQFGDGVEEHGLKGRASWKF</sequence>
<proteinExistence type="predicted"/>
<feature type="domain" description="Autotransporter" evidence="2">
    <location>
        <begin position="792"/>
        <end position="1070"/>
    </location>
</feature>
<evidence type="ECO:0000313" key="4">
    <source>
        <dbReference type="Proteomes" id="UP001597102"/>
    </source>
</evidence>
<dbReference type="SMART" id="SM00869">
    <property type="entry name" value="Autotransporter"/>
    <property type="match status" value="1"/>
</dbReference>
<keyword evidence="1" id="KW-0732">Signal</keyword>
<dbReference type="Proteomes" id="UP001597102">
    <property type="component" value="Unassembled WGS sequence"/>
</dbReference>